<dbReference type="InterPro" id="IPR052055">
    <property type="entry name" value="Hepadnavirus_pol/RT"/>
</dbReference>
<dbReference type="Proteomes" id="UP000076532">
    <property type="component" value="Unassembled WGS sequence"/>
</dbReference>
<reference evidence="1 2" key="1">
    <citation type="journal article" date="2016" name="Mol. Biol. Evol.">
        <title>Comparative Genomics of Early-Diverging Mushroom-Forming Fungi Provides Insights into the Origins of Lignocellulose Decay Capabilities.</title>
        <authorList>
            <person name="Nagy L.G."/>
            <person name="Riley R."/>
            <person name="Tritt A."/>
            <person name="Adam C."/>
            <person name="Daum C."/>
            <person name="Floudas D."/>
            <person name="Sun H."/>
            <person name="Yadav J.S."/>
            <person name="Pangilinan J."/>
            <person name="Larsson K.H."/>
            <person name="Matsuura K."/>
            <person name="Barry K."/>
            <person name="Labutti K."/>
            <person name="Kuo R."/>
            <person name="Ohm R.A."/>
            <person name="Bhattacharya S.S."/>
            <person name="Shirouzu T."/>
            <person name="Yoshinaga Y."/>
            <person name="Martin F.M."/>
            <person name="Grigoriev I.V."/>
            <person name="Hibbett D.S."/>
        </authorList>
    </citation>
    <scope>NUCLEOTIDE SEQUENCE [LARGE SCALE GENOMIC DNA]</scope>
    <source>
        <strain evidence="1 2">CBS 109695</strain>
    </source>
</reference>
<keyword evidence="2" id="KW-1185">Reference proteome</keyword>
<feature type="non-terminal residue" evidence="1">
    <location>
        <position position="1"/>
    </location>
</feature>
<dbReference type="PANTHER" id="PTHR33050:SF7">
    <property type="entry name" value="RIBONUCLEASE H"/>
    <property type="match status" value="1"/>
</dbReference>
<organism evidence="1 2">
    <name type="scientific">Athelia psychrophila</name>
    <dbReference type="NCBI Taxonomy" id="1759441"/>
    <lineage>
        <taxon>Eukaryota</taxon>
        <taxon>Fungi</taxon>
        <taxon>Dikarya</taxon>
        <taxon>Basidiomycota</taxon>
        <taxon>Agaricomycotina</taxon>
        <taxon>Agaricomycetes</taxon>
        <taxon>Agaricomycetidae</taxon>
        <taxon>Atheliales</taxon>
        <taxon>Atheliaceae</taxon>
        <taxon>Athelia</taxon>
    </lineage>
</organism>
<sequence length="145" mass="15900">IWVDASTNWGIGIIVNGHWAAWKLLPGWKSDGRDIGWAESIAVELAVAWVVQQGLTDVEIIIHGDNTGVIDAYKKGRSRNVHRNASLQRILAALIPQNLTILPVYVESESNLADPISRGILGSVESCLDTIIPLCEDLKPYLVHV</sequence>
<proteinExistence type="predicted"/>
<evidence type="ECO:0000313" key="2">
    <source>
        <dbReference type="Proteomes" id="UP000076532"/>
    </source>
</evidence>
<evidence type="ECO:0008006" key="3">
    <source>
        <dbReference type="Google" id="ProtNLM"/>
    </source>
</evidence>
<accession>A0A167SJT8</accession>
<evidence type="ECO:0000313" key="1">
    <source>
        <dbReference type="EMBL" id="KZP01988.1"/>
    </source>
</evidence>
<gene>
    <name evidence="1" type="ORF">FIBSPDRAFT_771393</name>
</gene>
<protein>
    <recommendedName>
        <fullName evidence="3">RNase H type-1 domain-containing protein</fullName>
    </recommendedName>
</protein>
<dbReference type="OrthoDB" id="3255824at2759"/>
<dbReference type="AlphaFoldDB" id="A0A167SJT8"/>
<name>A0A167SJT8_9AGAM</name>
<dbReference type="EMBL" id="KV419242">
    <property type="protein sequence ID" value="KZP01988.1"/>
    <property type="molecule type" value="Genomic_DNA"/>
</dbReference>
<dbReference type="PANTHER" id="PTHR33050">
    <property type="entry name" value="REVERSE TRANSCRIPTASE DOMAIN-CONTAINING PROTEIN"/>
    <property type="match status" value="1"/>
</dbReference>
<dbReference type="STRING" id="436010.A0A167SJT8"/>